<dbReference type="Pfam" id="PF02174">
    <property type="entry name" value="IRS"/>
    <property type="match status" value="1"/>
</dbReference>
<dbReference type="GO" id="GO:0005737">
    <property type="term" value="C:cytoplasm"/>
    <property type="evidence" value="ECO:0007669"/>
    <property type="project" value="TreeGrafter"/>
</dbReference>
<dbReference type="InterPro" id="IPR002404">
    <property type="entry name" value="IRS_PTB"/>
</dbReference>
<keyword evidence="2" id="KW-1185">Reference proteome</keyword>
<dbReference type="SMART" id="SM00310">
    <property type="entry name" value="PTBI"/>
    <property type="match status" value="1"/>
</dbReference>
<dbReference type="AlphaFoldDB" id="A0AA88TLB1"/>
<gene>
    <name evidence="1" type="ORF">Q8A67_023826</name>
</gene>
<dbReference type="PANTHER" id="PTHR21258:SF14">
    <property type="entry name" value="DOCKING PROTEIN 2"/>
    <property type="match status" value="1"/>
</dbReference>
<accession>A0AA88TLB1</accession>
<comment type="caution">
    <text evidence="1">The sequence shown here is derived from an EMBL/GenBank/DDBJ whole genome shotgun (WGS) entry which is preliminary data.</text>
</comment>
<dbReference type="InterPro" id="IPR001849">
    <property type="entry name" value="PH_domain"/>
</dbReference>
<reference evidence="1" key="1">
    <citation type="submission" date="2023-08" db="EMBL/GenBank/DDBJ databases">
        <title>Chromosome-level Genome Assembly of mud carp (Cirrhinus molitorella).</title>
        <authorList>
            <person name="Liu H."/>
        </authorList>
    </citation>
    <scope>NUCLEOTIDE SEQUENCE</scope>
    <source>
        <strain evidence="1">Prfri</strain>
        <tissue evidence="1">Muscle</tissue>
    </source>
</reference>
<dbReference type="SMART" id="SM00233">
    <property type="entry name" value="PH"/>
    <property type="match status" value="1"/>
</dbReference>
<dbReference type="Gene3D" id="2.30.29.30">
    <property type="entry name" value="Pleckstrin-homology domain (PH domain)/Phosphotyrosine-binding domain (PTB)"/>
    <property type="match status" value="2"/>
</dbReference>
<dbReference type="PANTHER" id="PTHR21258">
    <property type="entry name" value="DOCKING PROTEIN RELATED"/>
    <property type="match status" value="1"/>
</dbReference>
<proteinExistence type="predicted"/>
<dbReference type="GO" id="GO:0007265">
    <property type="term" value="P:Ras protein signal transduction"/>
    <property type="evidence" value="ECO:0007669"/>
    <property type="project" value="TreeGrafter"/>
</dbReference>
<dbReference type="EMBL" id="JAUYZG010000023">
    <property type="protein sequence ID" value="KAK2871299.1"/>
    <property type="molecule type" value="Genomic_DNA"/>
</dbReference>
<organism evidence="1 2">
    <name type="scientific">Cirrhinus molitorella</name>
    <name type="common">mud carp</name>
    <dbReference type="NCBI Taxonomy" id="172907"/>
    <lineage>
        <taxon>Eukaryota</taxon>
        <taxon>Metazoa</taxon>
        <taxon>Chordata</taxon>
        <taxon>Craniata</taxon>
        <taxon>Vertebrata</taxon>
        <taxon>Euteleostomi</taxon>
        <taxon>Actinopterygii</taxon>
        <taxon>Neopterygii</taxon>
        <taxon>Teleostei</taxon>
        <taxon>Ostariophysi</taxon>
        <taxon>Cypriniformes</taxon>
        <taxon>Cyprinidae</taxon>
        <taxon>Labeoninae</taxon>
        <taxon>Labeonini</taxon>
        <taxon>Cirrhinus</taxon>
    </lineage>
</organism>
<dbReference type="GO" id="GO:0007169">
    <property type="term" value="P:cell surface receptor protein tyrosine kinase signaling pathway"/>
    <property type="evidence" value="ECO:0007669"/>
    <property type="project" value="TreeGrafter"/>
</dbReference>
<name>A0AA88TLB1_9TELE</name>
<evidence type="ECO:0000313" key="2">
    <source>
        <dbReference type="Proteomes" id="UP001187343"/>
    </source>
</evidence>
<protein>
    <submittedName>
        <fullName evidence="1">Uncharacterized protein</fullName>
    </submittedName>
</protein>
<dbReference type="PROSITE" id="PS51064">
    <property type="entry name" value="IRS_PTB"/>
    <property type="match status" value="1"/>
</dbReference>
<dbReference type="Proteomes" id="UP001187343">
    <property type="component" value="Unassembled WGS sequence"/>
</dbReference>
<dbReference type="Pfam" id="PF00169">
    <property type="entry name" value="PH"/>
    <property type="match status" value="1"/>
</dbReference>
<sequence length="518" mass="58849">MEEDIRRKGMLYFHQQRFGKRWRKVWCVVVAEGRRSVSRLELYDNKQSSMKQSSSKRKPDYKQVIRLRDCIRISESEMADCPKDCSAFFLETSDKLYVFAAHLSEVKGWIKSLCDQAFPDIEAEQRLQRESCVYSEPVSSSLAREMQENSLYETAENVRDILVIAVGTEAAIRCNLYGEYFLTPLQDCLLLKDVKTKKVLFKWPYCYVRKFGQDTLSFSFEAGRRCESGEGNFEFATHQGERLFNVVSAAIQNLPRPSTAKPISPDHVEQSIAQETTATDEMNNYSLDSPTSDFLPDGKMQKASKPSSKMLRLSWRSFSLNAIEPQSESQASAGLDTDLENQEPVYATVSKAQQKPTSPTDPKMHWQNLRKAVQQSGSFRDSFKMDADISQLSDFPIPWEEGAEEMEAAEGWTDLLGDSIQQLAINDTLQDISAEAIYADPQDFEARAEWVVGTVYEEPEEVIKANQRAHDGEDHLAELDLFCSPDMGATQAIAAPPVQSSDELFSTYDNFRLKGRRM</sequence>
<dbReference type="PROSITE" id="PS50003">
    <property type="entry name" value="PH_DOMAIN"/>
    <property type="match status" value="1"/>
</dbReference>
<dbReference type="GO" id="GO:0043410">
    <property type="term" value="P:positive regulation of MAPK cascade"/>
    <property type="evidence" value="ECO:0007669"/>
    <property type="project" value="TreeGrafter"/>
</dbReference>
<dbReference type="SUPFAM" id="SSF50729">
    <property type="entry name" value="PH domain-like"/>
    <property type="match status" value="2"/>
</dbReference>
<evidence type="ECO:0000313" key="1">
    <source>
        <dbReference type="EMBL" id="KAK2871299.1"/>
    </source>
</evidence>
<dbReference type="SMART" id="SM01244">
    <property type="entry name" value="IRS"/>
    <property type="match status" value="1"/>
</dbReference>
<dbReference type="InterPro" id="IPR050996">
    <property type="entry name" value="Docking_Protein_DOK"/>
</dbReference>
<dbReference type="InterPro" id="IPR011993">
    <property type="entry name" value="PH-like_dom_sf"/>
</dbReference>